<evidence type="ECO:0000313" key="5">
    <source>
        <dbReference type="EMBL" id="RHE39044.1"/>
    </source>
</evidence>
<keyword evidence="1" id="KW-0210">Decarboxylase</keyword>
<keyword evidence="3" id="KW-0456">Lyase</keyword>
<evidence type="ECO:0000256" key="2">
    <source>
        <dbReference type="ARBA" id="ARBA00023145"/>
    </source>
</evidence>
<dbReference type="Pfam" id="PF02666">
    <property type="entry name" value="PS_Dcarbxylase"/>
    <property type="match status" value="1"/>
</dbReference>
<reference evidence="5 6" key="1">
    <citation type="submission" date="2018-08" db="EMBL/GenBank/DDBJ databases">
        <title>A genome reference for cultivated species of the human gut microbiota.</title>
        <authorList>
            <person name="Zou Y."/>
            <person name="Xue W."/>
            <person name="Luo G."/>
        </authorList>
    </citation>
    <scope>NUCLEOTIDE SEQUENCE [LARGE SCALE GENOMIC DNA]</scope>
    <source>
        <strain evidence="5 6">AM28-23</strain>
    </source>
</reference>
<evidence type="ECO:0000256" key="1">
    <source>
        <dbReference type="ARBA" id="ARBA00022793"/>
    </source>
</evidence>
<keyword evidence="2" id="KW-0865">Zymogen</keyword>
<protein>
    <submittedName>
        <fullName evidence="5">Phosphatidylserine decarboxylase</fullName>
    </submittedName>
</protein>
<dbReference type="AlphaFoldDB" id="A0A414J3M9"/>
<dbReference type="InterPro" id="IPR003817">
    <property type="entry name" value="PS_Dcarbxylase"/>
</dbReference>
<comment type="caution">
    <text evidence="5">The sequence shown here is derived from an EMBL/GenBank/DDBJ whole genome shotgun (WGS) entry which is preliminary data.</text>
</comment>
<dbReference type="GO" id="GO:0004609">
    <property type="term" value="F:phosphatidylserine decarboxylase activity"/>
    <property type="evidence" value="ECO:0007669"/>
    <property type="project" value="InterPro"/>
</dbReference>
<name>A0A414J3M9_9FIRM</name>
<accession>A0A414J3M9</accession>
<dbReference type="PANTHER" id="PTHR10067">
    <property type="entry name" value="PHOSPHATIDYLSERINE DECARBOXYLASE"/>
    <property type="match status" value="1"/>
</dbReference>
<sequence>MVGSSWCCNKTERSGSVSSYTADRQGNIYKNDSGQDCFLEKMYGCAFGRALLKPLVNPVLSELGGRILDSRLSALAVPAFIRHAGIDMRDYEKRKFWSYNDFFTRRIREGARPVSMVPEHFVSPCDSRVSVYPIDENCRVKIKHTPYTVAELLKNPVLAKRYEGGYLWVFRLCVDDYHRYIYIDDGFESRRVHIDGALHTVNPVANDVYPIYKENTREYALLKTVNFGTVLMMEVGALMVGRIENVPLRGRVKRGKEKGNFAFGGSTIVLMTQKDRVLPDPDILLNSEKGIETRVHLGEKIGVSEVKNDDGSLFTGNDDSESISENL</sequence>
<keyword evidence="4" id="KW-0670">Pyruvate</keyword>
<dbReference type="GO" id="GO:0008654">
    <property type="term" value="P:phospholipid biosynthetic process"/>
    <property type="evidence" value="ECO:0007669"/>
    <property type="project" value="InterPro"/>
</dbReference>
<evidence type="ECO:0000256" key="3">
    <source>
        <dbReference type="ARBA" id="ARBA00023239"/>
    </source>
</evidence>
<dbReference type="Proteomes" id="UP000283745">
    <property type="component" value="Unassembled WGS sequence"/>
</dbReference>
<proteinExistence type="predicted"/>
<gene>
    <name evidence="5" type="ORF">DW740_11945</name>
</gene>
<dbReference type="EMBL" id="QSKF01000009">
    <property type="protein sequence ID" value="RHE39044.1"/>
    <property type="molecule type" value="Genomic_DNA"/>
</dbReference>
<organism evidence="5 6">
    <name type="scientific">Blautia obeum</name>
    <dbReference type="NCBI Taxonomy" id="40520"/>
    <lineage>
        <taxon>Bacteria</taxon>
        <taxon>Bacillati</taxon>
        <taxon>Bacillota</taxon>
        <taxon>Clostridia</taxon>
        <taxon>Lachnospirales</taxon>
        <taxon>Lachnospiraceae</taxon>
        <taxon>Blautia</taxon>
    </lineage>
</organism>
<evidence type="ECO:0000313" key="6">
    <source>
        <dbReference type="Proteomes" id="UP000283745"/>
    </source>
</evidence>
<evidence type="ECO:0000256" key="4">
    <source>
        <dbReference type="ARBA" id="ARBA00023317"/>
    </source>
</evidence>